<evidence type="ECO:0000313" key="17">
    <source>
        <dbReference type="EMBL" id="MEC5423160.1"/>
    </source>
</evidence>
<dbReference type="NCBIfam" id="TIGR01727">
    <property type="entry name" value="oligo_HPY"/>
    <property type="match status" value="1"/>
</dbReference>
<evidence type="ECO:0000256" key="6">
    <source>
        <dbReference type="ARBA" id="ARBA00022741"/>
    </source>
</evidence>
<keyword evidence="8" id="KW-1278">Translocase</keyword>
<dbReference type="Pfam" id="PF00005">
    <property type="entry name" value="ABC_tran"/>
    <property type="match status" value="1"/>
</dbReference>
<dbReference type="PROSITE" id="PS50893">
    <property type="entry name" value="ABC_TRANSPORTER_2"/>
    <property type="match status" value="1"/>
</dbReference>
<evidence type="ECO:0000256" key="8">
    <source>
        <dbReference type="ARBA" id="ARBA00022967"/>
    </source>
</evidence>
<evidence type="ECO:0000256" key="12">
    <source>
        <dbReference type="ARBA" id="ARBA00038669"/>
    </source>
</evidence>
<dbReference type="SMART" id="SM00382">
    <property type="entry name" value="AAA"/>
    <property type="match status" value="1"/>
</dbReference>
<evidence type="ECO:0000256" key="10">
    <source>
        <dbReference type="ARBA" id="ARBA00023112"/>
    </source>
</evidence>
<evidence type="ECO:0000313" key="18">
    <source>
        <dbReference type="Proteomes" id="UP001335737"/>
    </source>
</evidence>
<dbReference type="InterPro" id="IPR003593">
    <property type="entry name" value="AAA+_ATPase"/>
</dbReference>
<dbReference type="GO" id="GO:0005524">
    <property type="term" value="F:ATP binding"/>
    <property type="evidence" value="ECO:0007669"/>
    <property type="project" value="UniProtKB-KW"/>
</dbReference>
<dbReference type="EC" id="7.2.2.11" evidence="13"/>
<dbReference type="EMBL" id="JARZFX010000002">
    <property type="protein sequence ID" value="MEC5423160.1"/>
    <property type="molecule type" value="Genomic_DNA"/>
</dbReference>
<evidence type="ECO:0000259" key="16">
    <source>
        <dbReference type="PROSITE" id="PS50893"/>
    </source>
</evidence>
<keyword evidence="18" id="KW-1185">Reference proteome</keyword>
<dbReference type="PANTHER" id="PTHR43297:SF13">
    <property type="entry name" value="NICKEL ABC TRANSPORTER, ATP-BINDING PROTEIN"/>
    <property type="match status" value="1"/>
</dbReference>
<dbReference type="InterPro" id="IPR013563">
    <property type="entry name" value="Oligopep_ABC_C"/>
</dbReference>
<keyword evidence="6" id="KW-0547">Nucleotide-binding</keyword>
<evidence type="ECO:0000256" key="9">
    <source>
        <dbReference type="ARBA" id="ARBA00023065"/>
    </source>
</evidence>
<reference evidence="17 18" key="1">
    <citation type="journal article" date="2024" name="Int. J. Syst. Evol. Microbiol.">
        <title>Virgibacillus tibetensis sp. nov., isolated from salt lake on the Tibetan Plateau of China.</title>
        <authorList>
            <person name="Phurbu D."/>
            <person name="Liu Z.-X."/>
            <person name="Wang R."/>
            <person name="Zheng Y.-Y."/>
            <person name="Liu H.-C."/>
            <person name="Zhou Y.-G."/>
            <person name="Yu Y.-J."/>
            <person name="Li A.-H."/>
        </authorList>
    </citation>
    <scope>NUCLEOTIDE SEQUENCE [LARGE SCALE GENOMIC DNA]</scope>
    <source>
        <strain evidence="17 18">C22-A2</strain>
    </source>
</reference>
<comment type="catalytic activity">
    <reaction evidence="15">
        <text>Ni(2+)(out) + ATP + H2O = Ni(2+)(in) + ADP + phosphate + H(+)</text>
        <dbReference type="Rhea" id="RHEA:15557"/>
        <dbReference type="ChEBI" id="CHEBI:15377"/>
        <dbReference type="ChEBI" id="CHEBI:15378"/>
        <dbReference type="ChEBI" id="CHEBI:30616"/>
        <dbReference type="ChEBI" id="CHEBI:43474"/>
        <dbReference type="ChEBI" id="CHEBI:49786"/>
        <dbReference type="ChEBI" id="CHEBI:456216"/>
        <dbReference type="EC" id="7.2.2.11"/>
    </reaction>
    <physiologicalReaction direction="left-to-right" evidence="15">
        <dbReference type="Rhea" id="RHEA:15558"/>
    </physiologicalReaction>
</comment>
<name>A0ABU6KDB5_9BACI</name>
<evidence type="ECO:0000256" key="11">
    <source>
        <dbReference type="ARBA" id="ARBA00023136"/>
    </source>
</evidence>
<dbReference type="InterPro" id="IPR050388">
    <property type="entry name" value="ABC_Ni/Peptide_Import"/>
</dbReference>
<feature type="domain" description="ABC transporter" evidence="16">
    <location>
        <begin position="16"/>
        <end position="257"/>
    </location>
</feature>
<keyword evidence="7 17" id="KW-0067">ATP-binding</keyword>
<evidence type="ECO:0000256" key="1">
    <source>
        <dbReference type="ARBA" id="ARBA00004202"/>
    </source>
</evidence>
<keyword evidence="3" id="KW-0813">Transport</keyword>
<dbReference type="Proteomes" id="UP001335737">
    <property type="component" value="Unassembled WGS sequence"/>
</dbReference>
<keyword evidence="11" id="KW-0472">Membrane</keyword>
<gene>
    <name evidence="17" type="ORF">QGM71_06555</name>
</gene>
<evidence type="ECO:0000256" key="4">
    <source>
        <dbReference type="ARBA" id="ARBA00022475"/>
    </source>
</evidence>
<dbReference type="Gene3D" id="3.40.50.300">
    <property type="entry name" value="P-loop containing nucleotide triphosphate hydrolases"/>
    <property type="match status" value="1"/>
</dbReference>
<evidence type="ECO:0000256" key="3">
    <source>
        <dbReference type="ARBA" id="ARBA00022448"/>
    </source>
</evidence>
<proteinExistence type="inferred from homology"/>
<dbReference type="RefSeq" id="WP_327606722.1">
    <property type="nucleotide sequence ID" value="NZ_JARZFX010000002.1"/>
</dbReference>
<dbReference type="SUPFAM" id="SSF52540">
    <property type="entry name" value="P-loop containing nucleoside triphosphate hydrolases"/>
    <property type="match status" value="1"/>
</dbReference>
<comment type="subcellular location">
    <subcellularLocation>
        <location evidence="1">Cell membrane</location>
        <topology evidence="1">Peripheral membrane protein</topology>
    </subcellularLocation>
</comment>
<dbReference type="InterPro" id="IPR027417">
    <property type="entry name" value="P-loop_NTPase"/>
</dbReference>
<organism evidence="17 18">
    <name type="scientific">Virgibacillus tibetensis</name>
    <dbReference type="NCBI Taxonomy" id="3042313"/>
    <lineage>
        <taxon>Bacteria</taxon>
        <taxon>Bacillati</taxon>
        <taxon>Bacillota</taxon>
        <taxon>Bacilli</taxon>
        <taxon>Bacillales</taxon>
        <taxon>Bacillaceae</taxon>
        <taxon>Virgibacillus</taxon>
    </lineage>
</organism>
<dbReference type="CDD" id="cd03257">
    <property type="entry name" value="ABC_NikE_OppD_transporters"/>
    <property type="match status" value="1"/>
</dbReference>
<dbReference type="InterPro" id="IPR003439">
    <property type="entry name" value="ABC_transporter-like_ATP-bd"/>
</dbReference>
<evidence type="ECO:0000256" key="7">
    <source>
        <dbReference type="ARBA" id="ARBA00022840"/>
    </source>
</evidence>
<dbReference type="PANTHER" id="PTHR43297">
    <property type="entry name" value="OLIGOPEPTIDE TRANSPORT ATP-BINDING PROTEIN APPD"/>
    <property type="match status" value="1"/>
</dbReference>
<evidence type="ECO:0000256" key="13">
    <source>
        <dbReference type="ARBA" id="ARBA00039098"/>
    </source>
</evidence>
<evidence type="ECO:0000256" key="5">
    <source>
        <dbReference type="ARBA" id="ARBA00022596"/>
    </source>
</evidence>
<comment type="similarity">
    <text evidence="2">Belongs to the ABC transporter superfamily.</text>
</comment>
<accession>A0ABU6KDB5</accession>
<keyword evidence="4" id="KW-1003">Cell membrane</keyword>
<sequence length="318" mass="34949">MTTKTNRKESVQEPLLEVENFSLLFRHYGKGLRESNLEVIRKFDLTIHEGEIVAVVGASGSGKSLLANAILGILPDHAVMKGTLNYKGEALSHKKLLALRGKEISLIPQSVNALDPLMKTGKQVQTVIKEKNKREIQNAIFRKVGLAEETGDRYPFELSGGMTRRVIAATAMVSGAQLIIADEPTPGLDPAALHETINFMKQLAKDGKGIMFITHDIETAIQVADKVAVFYAGQTVEIAHANDFSGKGEKLRHPYTKALWNALPQNEFTPIDGTQPFAYEATEGCIFQPRCPISTDICRQKQPAFHSVEGGEVRCFHA</sequence>
<protein>
    <recommendedName>
        <fullName evidence="14">Nickel import system ATP-binding protein NikD</fullName>
        <ecNumber evidence="13">7.2.2.11</ecNumber>
    </recommendedName>
</protein>
<comment type="caution">
    <text evidence="17">The sequence shown here is derived from an EMBL/GenBank/DDBJ whole genome shotgun (WGS) entry which is preliminary data.</text>
</comment>
<keyword evidence="5" id="KW-0533">Nickel</keyword>
<evidence type="ECO:0000256" key="2">
    <source>
        <dbReference type="ARBA" id="ARBA00005417"/>
    </source>
</evidence>
<evidence type="ECO:0000256" key="15">
    <source>
        <dbReference type="ARBA" id="ARBA00048610"/>
    </source>
</evidence>
<dbReference type="Pfam" id="PF08352">
    <property type="entry name" value="oligo_HPY"/>
    <property type="match status" value="1"/>
</dbReference>
<keyword evidence="10" id="KW-0921">Nickel transport</keyword>
<evidence type="ECO:0000256" key="14">
    <source>
        <dbReference type="ARBA" id="ARBA00044143"/>
    </source>
</evidence>
<comment type="subunit">
    <text evidence="12">The complex is composed of two ATP-binding proteins (NikD and NikE), two transmembrane proteins (NikB and NikC) and a solute-binding protein (NikA).</text>
</comment>
<keyword evidence="9" id="KW-0406">Ion transport</keyword>